<dbReference type="RefSeq" id="WP_002693061.1">
    <property type="nucleotide sequence ID" value="NZ_AAWS01000001.1"/>
</dbReference>
<feature type="binding site" evidence="3">
    <location>
        <position position="252"/>
    </location>
    <ligand>
        <name>Mg(2+)</name>
        <dbReference type="ChEBI" id="CHEBI:18420"/>
        <label>1</label>
    </ligand>
</feature>
<dbReference type="PANTHER" id="PTHR16222">
    <property type="entry name" value="ADP-RIBOSYLGLYCOHYDROLASE"/>
    <property type="match status" value="1"/>
</dbReference>
<dbReference type="InterPro" id="IPR050792">
    <property type="entry name" value="ADP-ribosylglycohydrolase"/>
</dbReference>
<keyword evidence="3" id="KW-0460">Magnesium</keyword>
<feature type="binding site" evidence="3">
    <location>
        <position position="47"/>
    </location>
    <ligand>
        <name>Mg(2+)</name>
        <dbReference type="ChEBI" id="CHEBI:18420"/>
        <label>1</label>
    </ligand>
</feature>
<dbReference type="AlphaFoldDB" id="A1ZCT5"/>
<dbReference type="SUPFAM" id="SSF101478">
    <property type="entry name" value="ADP-ribosylglycohydrolase"/>
    <property type="match status" value="1"/>
</dbReference>
<keyword evidence="2 4" id="KW-0378">Hydrolase</keyword>
<name>A1ZCT5_MICM2</name>
<evidence type="ECO:0000313" key="4">
    <source>
        <dbReference type="EMBL" id="EAY32087.1"/>
    </source>
</evidence>
<dbReference type="eggNOG" id="COG1397">
    <property type="taxonomic scope" value="Bacteria"/>
</dbReference>
<dbReference type="Gene3D" id="1.10.4080.10">
    <property type="entry name" value="ADP-ribosylation/Crystallin J1"/>
    <property type="match status" value="1"/>
</dbReference>
<comment type="caution">
    <text evidence="4">The sequence shown here is derived from an EMBL/GenBank/DDBJ whole genome shotgun (WGS) entry which is preliminary data.</text>
</comment>
<dbReference type="Proteomes" id="UP000004095">
    <property type="component" value="Unassembled WGS sequence"/>
</dbReference>
<accession>A1ZCT5</accession>
<comment type="cofactor">
    <cofactor evidence="3">
        <name>Mg(2+)</name>
        <dbReference type="ChEBI" id="CHEBI:18420"/>
    </cofactor>
    <text evidence="3">Binds 2 magnesium ions per subunit.</text>
</comment>
<dbReference type="PANTHER" id="PTHR16222:SF24">
    <property type="entry name" value="ADP-RIBOSYLHYDROLASE ARH3"/>
    <property type="match status" value="1"/>
</dbReference>
<feature type="binding site" evidence="3">
    <location>
        <position position="49"/>
    </location>
    <ligand>
        <name>Mg(2+)</name>
        <dbReference type="ChEBI" id="CHEBI:18420"/>
        <label>1</label>
    </ligand>
</feature>
<feature type="binding site" evidence="3">
    <location>
        <position position="48"/>
    </location>
    <ligand>
        <name>Mg(2+)</name>
        <dbReference type="ChEBI" id="CHEBI:18420"/>
        <label>1</label>
    </ligand>
</feature>
<evidence type="ECO:0000256" key="1">
    <source>
        <dbReference type="ARBA" id="ARBA00010702"/>
    </source>
</evidence>
<feature type="binding site" evidence="3">
    <location>
        <position position="253"/>
    </location>
    <ligand>
        <name>Mg(2+)</name>
        <dbReference type="ChEBI" id="CHEBI:18420"/>
        <label>1</label>
    </ligand>
</feature>
<organism evidence="4 5">
    <name type="scientific">Microscilla marina ATCC 23134</name>
    <dbReference type="NCBI Taxonomy" id="313606"/>
    <lineage>
        <taxon>Bacteria</taxon>
        <taxon>Pseudomonadati</taxon>
        <taxon>Bacteroidota</taxon>
        <taxon>Cytophagia</taxon>
        <taxon>Cytophagales</taxon>
        <taxon>Microscillaceae</taxon>
        <taxon>Microscilla</taxon>
    </lineage>
</organism>
<keyword evidence="3" id="KW-0479">Metal-binding</keyword>
<sequence length="299" mass="32084">MFQVDDNTRLGCFIGGLIGDAAGAIYENRPPQPGQQLSLTAQPWQTTDDTQLTLASLEAIVKYKGVYPEKIAANFLAWYQQKRLTGLGAATLQALRGLQVGGHWALVGRSGEFAAGNGAAMRMAPLAFVPGMIQNRLLIKDVCNITHKNDEAYTGALAIVLALHFIASGQWHTPHDLYQYLLPQLPDTKVRDALQVAHQFNHLDIELFARQFGNSGYVAETVPLAIFAASKVKKLGFEAMLTAIIRAGGDTDTIGSIAGQLAGTYLGLAGLPPHLLTQARQLSEFVAFEQLAGGNAKSG</sequence>
<proteinExistence type="inferred from homology"/>
<dbReference type="GO" id="GO:0016787">
    <property type="term" value="F:hydrolase activity"/>
    <property type="evidence" value="ECO:0007669"/>
    <property type="project" value="UniProtKB-KW"/>
</dbReference>
<dbReference type="Pfam" id="PF03747">
    <property type="entry name" value="ADP_ribosyl_GH"/>
    <property type="match status" value="1"/>
</dbReference>
<gene>
    <name evidence="4" type="ORF">M23134_02116</name>
</gene>
<dbReference type="InterPro" id="IPR005502">
    <property type="entry name" value="Ribosyl_crysJ1"/>
</dbReference>
<evidence type="ECO:0000313" key="5">
    <source>
        <dbReference type="Proteomes" id="UP000004095"/>
    </source>
</evidence>
<evidence type="ECO:0000256" key="2">
    <source>
        <dbReference type="ARBA" id="ARBA00022801"/>
    </source>
</evidence>
<dbReference type="GO" id="GO:0046872">
    <property type="term" value="F:metal ion binding"/>
    <property type="evidence" value="ECO:0007669"/>
    <property type="project" value="UniProtKB-KW"/>
</dbReference>
<dbReference type="InterPro" id="IPR036705">
    <property type="entry name" value="Ribosyl_crysJ1_sf"/>
</dbReference>
<comment type="similarity">
    <text evidence="1">Belongs to the ADP-ribosylglycohydrolase family.</text>
</comment>
<reference evidence="4 5" key="1">
    <citation type="submission" date="2007-01" db="EMBL/GenBank/DDBJ databases">
        <authorList>
            <person name="Haygood M."/>
            <person name="Podell S."/>
            <person name="Anderson C."/>
            <person name="Hopkinson B."/>
            <person name="Roe K."/>
            <person name="Barbeau K."/>
            <person name="Gaasterland T."/>
            <person name="Ferriera S."/>
            <person name="Johnson J."/>
            <person name="Kravitz S."/>
            <person name="Beeson K."/>
            <person name="Sutton G."/>
            <person name="Rogers Y.-H."/>
            <person name="Friedman R."/>
            <person name="Frazier M."/>
            <person name="Venter J.C."/>
        </authorList>
    </citation>
    <scope>NUCLEOTIDE SEQUENCE [LARGE SCALE GENOMIC DNA]</scope>
    <source>
        <strain evidence="4 5">ATCC 23134</strain>
    </source>
</reference>
<keyword evidence="5" id="KW-1185">Reference proteome</keyword>
<feature type="binding site" evidence="3">
    <location>
        <position position="250"/>
    </location>
    <ligand>
        <name>Mg(2+)</name>
        <dbReference type="ChEBI" id="CHEBI:18420"/>
        <label>1</label>
    </ligand>
</feature>
<evidence type="ECO:0000256" key="3">
    <source>
        <dbReference type="PIRSR" id="PIRSR605502-1"/>
    </source>
</evidence>
<protein>
    <submittedName>
        <fullName evidence="4">Putative hydrolase</fullName>
    </submittedName>
</protein>
<dbReference type="EMBL" id="AAWS01000001">
    <property type="protein sequence ID" value="EAY32087.1"/>
    <property type="molecule type" value="Genomic_DNA"/>
</dbReference>
<dbReference type="OrthoDB" id="9798107at2"/>